<dbReference type="GO" id="GO:0005524">
    <property type="term" value="F:ATP binding"/>
    <property type="evidence" value="ECO:0007669"/>
    <property type="project" value="UniProtKB-KW"/>
</dbReference>
<gene>
    <name evidence="2" type="ORF">NM961_16845</name>
</gene>
<organism evidence="2 3">
    <name type="scientific">Tahibacter harae</name>
    <dbReference type="NCBI Taxonomy" id="2963937"/>
    <lineage>
        <taxon>Bacteria</taxon>
        <taxon>Pseudomonadati</taxon>
        <taxon>Pseudomonadota</taxon>
        <taxon>Gammaproteobacteria</taxon>
        <taxon>Lysobacterales</taxon>
        <taxon>Rhodanobacteraceae</taxon>
        <taxon>Tahibacter</taxon>
    </lineage>
</organism>
<evidence type="ECO:0000313" key="2">
    <source>
        <dbReference type="EMBL" id="MCQ4166389.1"/>
    </source>
</evidence>
<sequence>MPADKNSIPINIVGFGVIDGANPVVIVGPNGAGKSQTMRSTVNPDRFISAQRKTFLSDRLSAYSSEQLANELAGQYNNARNAPWAQSNEVDALFSGLIGEDYNSLLRDRNVKRGRFDEAASTIPPKLEQLVDFWEVVFPEARLTFSDFAPRVYKVGRPEQKYPARAMSDGERACLYLAARILTTSPGFIVIDEPELHLHRRLAVNYWNELERLRPDLRFVYITHDLNFALSRSAPTVIAIAPDQPIRQIEIGHLSSSMAAHLLGAATLTTNANRFVFFEGTEGSNIANRLMQAWIKSAGSVAIPAANLRQVVSATRSLSELPIVANAKVEGLVDRDHGPNEFLATLGANIRVLDLHEIESVLAIPQIVRAVAGIYGRQDADYWEVFLERARKALRATLPKSISDRARARIDQLLYGSFTPTEIRITLDETRDAHAEKLATLDLSARFVDFFEEERLRVSSSLETLDTAILIYLSGKIALNEAAIALGVSRETYVSTVLAAVSDTEHPYHQQIVQALAQYLPDR</sequence>
<dbReference type="Pfam" id="PF13304">
    <property type="entry name" value="AAA_21"/>
    <property type="match status" value="1"/>
</dbReference>
<keyword evidence="2" id="KW-0067">ATP-binding</keyword>
<evidence type="ECO:0000313" key="3">
    <source>
        <dbReference type="Proteomes" id="UP001165498"/>
    </source>
</evidence>
<dbReference type="InterPro" id="IPR003959">
    <property type="entry name" value="ATPase_AAA_core"/>
</dbReference>
<name>A0ABT1QVT2_9GAMM</name>
<evidence type="ECO:0000259" key="1">
    <source>
        <dbReference type="Pfam" id="PF13304"/>
    </source>
</evidence>
<dbReference type="CDD" id="cd00267">
    <property type="entry name" value="ABC_ATPase"/>
    <property type="match status" value="1"/>
</dbReference>
<dbReference type="Proteomes" id="UP001165498">
    <property type="component" value="Unassembled WGS sequence"/>
</dbReference>
<dbReference type="Gene3D" id="3.40.50.300">
    <property type="entry name" value="P-loop containing nucleotide triphosphate hydrolases"/>
    <property type="match status" value="1"/>
</dbReference>
<protein>
    <submittedName>
        <fullName evidence="2">ATP-binding protein</fullName>
    </submittedName>
</protein>
<dbReference type="SUPFAM" id="SSF52540">
    <property type="entry name" value="P-loop containing nucleoside triphosphate hydrolases"/>
    <property type="match status" value="1"/>
</dbReference>
<feature type="domain" description="ATPase AAA-type core" evidence="1">
    <location>
        <begin position="159"/>
        <end position="228"/>
    </location>
</feature>
<keyword evidence="2" id="KW-0547">Nucleotide-binding</keyword>
<dbReference type="RefSeq" id="WP_255915579.1">
    <property type="nucleotide sequence ID" value="NZ_JANFQO010000016.1"/>
</dbReference>
<dbReference type="InterPro" id="IPR027417">
    <property type="entry name" value="P-loop_NTPase"/>
</dbReference>
<proteinExistence type="predicted"/>
<comment type="caution">
    <text evidence="2">The sequence shown here is derived from an EMBL/GenBank/DDBJ whole genome shotgun (WGS) entry which is preliminary data.</text>
</comment>
<reference evidence="2" key="1">
    <citation type="submission" date="2022-07" db="EMBL/GenBank/DDBJ databases">
        <title>Tahibacter sp., a new gammaproteobacterium isolated from the silt sample collected at pig farm.</title>
        <authorList>
            <person name="Chen H."/>
        </authorList>
    </citation>
    <scope>NUCLEOTIDE SEQUENCE</scope>
    <source>
        <strain evidence="2">P2K</strain>
    </source>
</reference>
<keyword evidence="3" id="KW-1185">Reference proteome</keyword>
<dbReference type="EMBL" id="JANFQO010000016">
    <property type="protein sequence ID" value="MCQ4166389.1"/>
    <property type="molecule type" value="Genomic_DNA"/>
</dbReference>
<accession>A0ABT1QVT2</accession>